<sequence>MTTPSASSESKEIRVVEAVRLQGLQRLDSTIGDYRVSPNCWGRPRHSTVMATFLVVDCPTTYNTILGRLSLNQYKAITLVYHLAMKFPTPRGNAALKEEKKEARECYNMSLRITTKPSESMTMMINGGLSQIGATSSELDPQFCEEV</sequence>
<proteinExistence type="predicted"/>
<dbReference type="EMBL" id="UZAU01000596">
    <property type="status" value="NOT_ANNOTATED_CDS"/>
    <property type="molecule type" value="Genomic_DNA"/>
</dbReference>
<dbReference type="PANTHER" id="PTHR33240:SF15">
    <property type="entry name" value="GAG-PRO-LIKE PROTEIN"/>
    <property type="match status" value="1"/>
</dbReference>
<name>A0A803PTE1_CANSA</name>
<dbReference type="AlphaFoldDB" id="A0A803PTE1"/>
<accession>A0A803PTE1</accession>
<evidence type="ECO:0000313" key="2">
    <source>
        <dbReference type="Proteomes" id="UP000596661"/>
    </source>
</evidence>
<dbReference type="PANTHER" id="PTHR33240">
    <property type="entry name" value="OS08G0508500 PROTEIN"/>
    <property type="match status" value="1"/>
</dbReference>
<keyword evidence="2" id="KW-1185">Reference proteome</keyword>
<reference evidence="1" key="2">
    <citation type="submission" date="2021-03" db="UniProtKB">
        <authorList>
            <consortium name="EnsemblPlants"/>
        </authorList>
    </citation>
    <scope>IDENTIFICATION</scope>
</reference>
<dbReference type="EnsemblPlants" id="evm.model.06.1177">
    <property type="protein sequence ID" value="cds.evm.model.06.1177"/>
    <property type="gene ID" value="evm.TU.06.1177"/>
</dbReference>
<dbReference type="Gramene" id="evm.model.06.1177">
    <property type="protein sequence ID" value="cds.evm.model.06.1177"/>
    <property type="gene ID" value="evm.TU.06.1177"/>
</dbReference>
<dbReference type="Proteomes" id="UP000596661">
    <property type="component" value="Chromosome 6"/>
</dbReference>
<evidence type="ECO:0000313" key="1">
    <source>
        <dbReference type="EnsemblPlants" id="cds.evm.model.06.1177"/>
    </source>
</evidence>
<organism evidence="1 2">
    <name type="scientific">Cannabis sativa</name>
    <name type="common">Hemp</name>
    <name type="synonym">Marijuana</name>
    <dbReference type="NCBI Taxonomy" id="3483"/>
    <lineage>
        <taxon>Eukaryota</taxon>
        <taxon>Viridiplantae</taxon>
        <taxon>Streptophyta</taxon>
        <taxon>Embryophyta</taxon>
        <taxon>Tracheophyta</taxon>
        <taxon>Spermatophyta</taxon>
        <taxon>Magnoliopsida</taxon>
        <taxon>eudicotyledons</taxon>
        <taxon>Gunneridae</taxon>
        <taxon>Pentapetalae</taxon>
        <taxon>rosids</taxon>
        <taxon>fabids</taxon>
        <taxon>Rosales</taxon>
        <taxon>Cannabaceae</taxon>
        <taxon>Cannabis</taxon>
    </lineage>
</organism>
<protein>
    <submittedName>
        <fullName evidence="1">Uncharacterized protein</fullName>
    </submittedName>
</protein>
<reference evidence="1" key="1">
    <citation type="submission" date="2018-11" db="EMBL/GenBank/DDBJ databases">
        <authorList>
            <person name="Grassa J C."/>
        </authorList>
    </citation>
    <scope>NUCLEOTIDE SEQUENCE [LARGE SCALE GENOMIC DNA]</scope>
</reference>